<dbReference type="Proteomes" id="UP001446871">
    <property type="component" value="Unassembled WGS sequence"/>
</dbReference>
<accession>A0ABR1WIE6</accession>
<dbReference type="EMBL" id="JAQQWM010000001">
    <property type="protein sequence ID" value="KAK8082777.1"/>
    <property type="molecule type" value="Genomic_DNA"/>
</dbReference>
<proteinExistence type="predicted"/>
<evidence type="ECO:0000313" key="3">
    <source>
        <dbReference type="Proteomes" id="UP001446871"/>
    </source>
</evidence>
<sequence length="106" mass="11851">MEAHKRSRNIAFRRVTAVAGLYDPLVPPSLLPEGIWYLAAPAGRGRPDTRGTGEAHLAHVGEMKSTLAGVVHTHERVRKKKHSPDHDAVRSTRRGFRNEVRVEPCR</sequence>
<organism evidence="2 3">
    <name type="scientific">Apiospora saccharicola</name>
    <dbReference type="NCBI Taxonomy" id="335842"/>
    <lineage>
        <taxon>Eukaryota</taxon>
        <taxon>Fungi</taxon>
        <taxon>Dikarya</taxon>
        <taxon>Ascomycota</taxon>
        <taxon>Pezizomycotina</taxon>
        <taxon>Sordariomycetes</taxon>
        <taxon>Xylariomycetidae</taxon>
        <taxon>Amphisphaeriales</taxon>
        <taxon>Apiosporaceae</taxon>
        <taxon>Apiospora</taxon>
    </lineage>
</organism>
<evidence type="ECO:0000256" key="1">
    <source>
        <dbReference type="SAM" id="MobiDB-lite"/>
    </source>
</evidence>
<protein>
    <submittedName>
        <fullName evidence="2">Uncharacterized protein</fullName>
    </submittedName>
</protein>
<feature type="compositionally biased region" description="Basic and acidic residues" evidence="1">
    <location>
        <begin position="84"/>
        <end position="106"/>
    </location>
</feature>
<feature type="region of interest" description="Disordered" evidence="1">
    <location>
        <begin position="75"/>
        <end position="106"/>
    </location>
</feature>
<reference evidence="2 3" key="1">
    <citation type="submission" date="2023-01" db="EMBL/GenBank/DDBJ databases">
        <title>Analysis of 21 Apiospora genomes using comparative genomics revels a genus with tremendous synthesis potential of carbohydrate active enzymes and secondary metabolites.</title>
        <authorList>
            <person name="Sorensen T."/>
        </authorList>
    </citation>
    <scope>NUCLEOTIDE SEQUENCE [LARGE SCALE GENOMIC DNA]</scope>
    <source>
        <strain evidence="2 3">CBS 83171</strain>
    </source>
</reference>
<keyword evidence="3" id="KW-1185">Reference proteome</keyword>
<comment type="caution">
    <text evidence="2">The sequence shown here is derived from an EMBL/GenBank/DDBJ whole genome shotgun (WGS) entry which is preliminary data.</text>
</comment>
<name>A0ABR1WIE6_9PEZI</name>
<gene>
    <name evidence="2" type="ORF">PG996_001558</name>
</gene>
<evidence type="ECO:0000313" key="2">
    <source>
        <dbReference type="EMBL" id="KAK8082777.1"/>
    </source>
</evidence>